<protein>
    <submittedName>
        <fullName evidence="3">Uncharacterized protein</fullName>
    </submittedName>
</protein>
<name>A0AAX3JAB3_9GAMM</name>
<keyword evidence="2" id="KW-0812">Transmembrane</keyword>
<accession>A0AAX3JAB3</accession>
<feature type="region of interest" description="Disordered" evidence="1">
    <location>
        <begin position="87"/>
        <end position="107"/>
    </location>
</feature>
<keyword evidence="2" id="KW-1133">Transmembrane helix</keyword>
<organism evidence="3 4">
    <name type="scientific">Pantoea brenneri</name>
    <dbReference type="NCBI Taxonomy" id="472694"/>
    <lineage>
        <taxon>Bacteria</taxon>
        <taxon>Pseudomonadati</taxon>
        <taxon>Pseudomonadota</taxon>
        <taxon>Gammaproteobacteria</taxon>
        <taxon>Enterobacterales</taxon>
        <taxon>Erwiniaceae</taxon>
        <taxon>Pantoea</taxon>
    </lineage>
</organism>
<keyword evidence="2" id="KW-0472">Membrane</keyword>
<reference evidence="3 4" key="1">
    <citation type="submission" date="2019-10" db="EMBL/GenBank/DDBJ databases">
        <authorList>
            <person name="Karimi E."/>
        </authorList>
    </citation>
    <scope>NUCLEOTIDE SEQUENCE [LARGE SCALE GENOMIC DNA]</scope>
    <source>
        <strain evidence="3">Pantoea sp. 111</strain>
    </source>
</reference>
<evidence type="ECO:0000313" key="4">
    <source>
        <dbReference type="Proteomes" id="UP000433737"/>
    </source>
</evidence>
<feature type="transmembrane region" description="Helical" evidence="2">
    <location>
        <begin position="54"/>
        <end position="76"/>
    </location>
</feature>
<sequence length="107" mass="11773">MEGRPVPACFFVGRMQLWPKDNTDGPAGREQPVLPHRSSPFACAFSTGRCLPVFSVSFMLLLIYLLCWSCFSGFLSMKVKGINSLMAPSGSPALPGRQPYCANRQSR</sequence>
<evidence type="ECO:0000256" key="2">
    <source>
        <dbReference type="SAM" id="Phobius"/>
    </source>
</evidence>
<dbReference type="AlphaFoldDB" id="A0AAX3JAB3"/>
<evidence type="ECO:0000256" key="1">
    <source>
        <dbReference type="SAM" id="MobiDB-lite"/>
    </source>
</evidence>
<gene>
    <name evidence="3" type="ORF">PANT111_40079</name>
</gene>
<dbReference type="Proteomes" id="UP000433737">
    <property type="component" value="Unassembled WGS sequence"/>
</dbReference>
<dbReference type="EMBL" id="CABWMH010000034">
    <property type="protein sequence ID" value="VXC37404.1"/>
    <property type="molecule type" value="Genomic_DNA"/>
</dbReference>
<comment type="caution">
    <text evidence="3">The sequence shown here is derived from an EMBL/GenBank/DDBJ whole genome shotgun (WGS) entry which is preliminary data.</text>
</comment>
<evidence type="ECO:0000313" key="3">
    <source>
        <dbReference type="EMBL" id="VXC37404.1"/>
    </source>
</evidence>
<proteinExistence type="predicted"/>